<protein>
    <recommendedName>
        <fullName evidence="9">Geranylgeranylglyceryl/heptaprenylglyceryl phosphate synthase</fullName>
    </recommendedName>
</protein>
<evidence type="ECO:0000256" key="6">
    <source>
        <dbReference type="ARBA" id="ARBA00023209"/>
    </source>
</evidence>
<dbReference type="Gene3D" id="3.20.20.390">
    <property type="entry name" value="FMN-linked oxidoreductases"/>
    <property type="match status" value="1"/>
</dbReference>
<dbReference type="InterPro" id="IPR038597">
    <property type="entry name" value="GGGP/HepGP_synthase_sf"/>
</dbReference>
<dbReference type="InterPro" id="IPR008205">
    <property type="entry name" value="GGGP_HepGP_synthase"/>
</dbReference>
<evidence type="ECO:0000256" key="5">
    <source>
        <dbReference type="ARBA" id="ARBA00023098"/>
    </source>
</evidence>
<accession>A0A383DUH1</accession>
<dbReference type="Pfam" id="PF01884">
    <property type="entry name" value="PcrB"/>
    <property type="match status" value="1"/>
</dbReference>
<reference evidence="8" key="1">
    <citation type="submission" date="2018-05" db="EMBL/GenBank/DDBJ databases">
        <authorList>
            <person name="Lanie J.A."/>
            <person name="Ng W.-L."/>
            <person name="Kazmierczak K.M."/>
            <person name="Andrzejewski T.M."/>
            <person name="Davidsen T.M."/>
            <person name="Wayne K.J."/>
            <person name="Tettelin H."/>
            <person name="Glass J.I."/>
            <person name="Rusch D."/>
            <person name="Podicherti R."/>
            <person name="Tsui H.-C.T."/>
            <person name="Winkler M.E."/>
        </authorList>
    </citation>
    <scope>NUCLEOTIDE SEQUENCE</scope>
</reference>
<keyword evidence="7" id="KW-1208">Phospholipid metabolism</keyword>
<sequence length="97" mass="10717">MLHLVNESDFDAIFIGGSLISDNEFESRIEEVTKNTDLPVIIFPGSSSQLSEYADAVLFLSLISGRNPQYLIGEHVKSAPIIHNINLETIPTAYILL</sequence>
<organism evidence="8">
    <name type="scientific">marine metagenome</name>
    <dbReference type="NCBI Taxonomy" id="408172"/>
    <lineage>
        <taxon>unclassified sequences</taxon>
        <taxon>metagenomes</taxon>
        <taxon>ecological metagenomes</taxon>
    </lineage>
</organism>
<evidence type="ECO:0000313" key="8">
    <source>
        <dbReference type="EMBL" id="SVE48182.1"/>
    </source>
</evidence>
<dbReference type="AlphaFoldDB" id="A0A383DUH1"/>
<dbReference type="GO" id="GO:0046872">
    <property type="term" value="F:metal ion binding"/>
    <property type="evidence" value="ECO:0007669"/>
    <property type="project" value="UniProtKB-KW"/>
</dbReference>
<evidence type="ECO:0000256" key="3">
    <source>
        <dbReference type="ARBA" id="ARBA00022723"/>
    </source>
</evidence>
<evidence type="ECO:0000256" key="4">
    <source>
        <dbReference type="ARBA" id="ARBA00022842"/>
    </source>
</evidence>
<proteinExistence type="predicted"/>
<dbReference type="SUPFAM" id="SSF51395">
    <property type="entry name" value="FMN-linked oxidoreductases"/>
    <property type="match status" value="1"/>
</dbReference>
<keyword evidence="3" id="KW-0479">Metal-binding</keyword>
<evidence type="ECO:0000256" key="1">
    <source>
        <dbReference type="ARBA" id="ARBA00022516"/>
    </source>
</evidence>
<dbReference type="GO" id="GO:0016765">
    <property type="term" value="F:transferase activity, transferring alkyl or aryl (other than methyl) groups"/>
    <property type="evidence" value="ECO:0007669"/>
    <property type="project" value="InterPro"/>
</dbReference>
<evidence type="ECO:0000256" key="7">
    <source>
        <dbReference type="ARBA" id="ARBA00023264"/>
    </source>
</evidence>
<keyword evidence="1" id="KW-0444">Lipid biosynthesis</keyword>
<evidence type="ECO:0000256" key="2">
    <source>
        <dbReference type="ARBA" id="ARBA00022679"/>
    </source>
</evidence>
<keyword evidence="6" id="KW-0594">Phospholipid biosynthesis</keyword>
<dbReference type="GO" id="GO:0008654">
    <property type="term" value="P:phospholipid biosynthetic process"/>
    <property type="evidence" value="ECO:0007669"/>
    <property type="project" value="UniProtKB-KW"/>
</dbReference>
<evidence type="ECO:0008006" key="9">
    <source>
        <dbReference type="Google" id="ProtNLM"/>
    </source>
</evidence>
<dbReference type="EMBL" id="UINC01220319">
    <property type="protein sequence ID" value="SVE48182.1"/>
    <property type="molecule type" value="Genomic_DNA"/>
</dbReference>
<keyword evidence="4" id="KW-0460">Magnesium</keyword>
<name>A0A383DUH1_9ZZZZ</name>
<gene>
    <name evidence="8" type="ORF">METZ01_LOCUS501036</name>
</gene>
<feature type="non-terminal residue" evidence="8">
    <location>
        <position position="97"/>
    </location>
</feature>
<keyword evidence="5" id="KW-0443">Lipid metabolism</keyword>
<keyword evidence="2" id="KW-0808">Transferase</keyword>